<evidence type="ECO:0000313" key="2">
    <source>
        <dbReference type="Proteomes" id="UP000470876"/>
    </source>
</evidence>
<accession>A0ABX0CQI4</accession>
<reference evidence="1 2" key="1">
    <citation type="submission" date="2020-01" db="EMBL/GenBank/DDBJ databases">
        <title>Genetics and antimicrobial susceptibilities of Nocardia species isolated from the soil; a comparison with species isolated from humans.</title>
        <authorList>
            <person name="Carrasco G."/>
            <person name="Monzon S."/>
            <person name="Sansegundo M."/>
            <person name="Garcia E."/>
            <person name="Garrido N."/>
            <person name="Medina M.J."/>
            <person name="Villalon P."/>
            <person name="Ramirez-Arocha A.C."/>
            <person name="Jimenez P."/>
            <person name="Cuesta I."/>
            <person name="Valdezate S."/>
        </authorList>
    </citation>
    <scope>NUCLEOTIDE SEQUENCE [LARGE SCALE GENOMIC DNA]</scope>
    <source>
        <strain evidence="1 2">CNM20110649</strain>
    </source>
</reference>
<dbReference type="Proteomes" id="UP000470876">
    <property type="component" value="Unassembled WGS sequence"/>
</dbReference>
<organism evidence="1 2">
    <name type="scientific">Nocardia cyriacigeorgica</name>
    <dbReference type="NCBI Taxonomy" id="135487"/>
    <lineage>
        <taxon>Bacteria</taxon>
        <taxon>Bacillati</taxon>
        <taxon>Actinomycetota</taxon>
        <taxon>Actinomycetes</taxon>
        <taxon>Mycobacteriales</taxon>
        <taxon>Nocardiaceae</taxon>
        <taxon>Nocardia</taxon>
    </lineage>
</organism>
<comment type="caution">
    <text evidence="1">The sequence shown here is derived from an EMBL/GenBank/DDBJ whole genome shotgun (WGS) entry which is preliminary data.</text>
</comment>
<evidence type="ECO:0000313" key="1">
    <source>
        <dbReference type="EMBL" id="NEW58137.1"/>
    </source>
</evidence>
<evidence type="ECO:0008006" key="3">
    <source>
        <dbReference type="Google" id="ProtNLM"/>
    </source>
</evidence>
<dbReference type="RefSeq" id="WP_163956149.1">
    <property type="nucleotide sequence ID" value="NZ_JAAGUX010000046.1"/>
</dbReference>
<dbReference type="EMBL" id="JAAGUX010000046">
    <property type="protein sequence ID" value="NEW58137.1"/>
    <property type="molecule type" value="Genomic_DNA"/>
</dbReference>
<protein>
    <recommendedName>
        <fullName evidence="3">HNH endonuclease</fullName>
    </recommendedName>
</protein>
<sequence length="276" mass="32283">MARNEDGPRGKEPITGDRDAYENLVLMCPTHHTLIDSAVDDYPVDRVRQMKSEHQAWVRDSLGVDRAQLDLEVRWARLIDQFDEQMSLVRWGRTVGSLVDEVDPILGDSVLQQLRDLCRWIQVRPWPSGHESLKASLEGFARVASHLIAHFMKEAESVPTRQGLRYPRWYKIQNYDPELYDRLLGEYRQARQLITDLVYEATRHLNWFMDSVRQSVDPDYREVQGYVYLLDESGEGEFAVIPRFSESELVGEEPYTTLERFLDDRDTRVPRAGQLW</sequence>
<name>A0ABX0CQI4_9NOCA</name>
<gene>
    <name evidence="1" type="ORF">GV794_21135</name>
</gene>
<keyword evidence="2" id="KW-1185">Reference proteome</keyword>
<proteinExistence type="predicted"/>